<gene>
    <name evidence="1" type="ORF">LCGC14_2277870</name>
</gene>
<proteinExistence type="predicted"/>
<dbReference type="AlphaFoldDB" id="A0A0F9CV77"/>
<accession>A0A0F9CV77</accession>
<sequence length="42" mass="4918">MNEITTTDLSKFGFREIAMARDLLVEWVERGLPDDFEQDEVT</sequence>
<protein>
    <submittedName>
        <fullName evidence="1">Uncharacterized protein</fullName>
    </submittedName>
</protein>
<reference evidence="1" key="1">
    <citation type="journal article" date="2015" name="Nature">
        <title>Complex archaea that bridge the gap between prokaryotes and eukaryotes.</title>
        <authorList>
            <person name="Spang A."/>
            <person name="Saw J.H."/>
            <person name="Jorgensen S.L."/>
            <person name="Zaremba-Niedzwiedzka K."/>
            <person name="Martijn J."/>
            <person name="Lind A.E."/>
            <person name="van Eijk R."/>
            <person name="Schleper C."/>
            <person name="Guy L."/>
            <person name="Ettema T.J."/>
        </authorList>
    </citation>
    <scope>NUCLEOTIDE SEQUENCE</scope>
</reference>
<name>A0A0F9CV77_9ZZZZ</name>
<organism evidence="1">
    <name type="scientific">marine sediment metagenome</name>
    <dbReference type="NCBI Taxonomy" id="412755"/>
    <lineage>
        <taxon>unclassified sequences</taxon>
        <taxon>metagenomes</taxon>
        <taxon>ecological metagenomes</taxon>
    </lineage>
</organism>
<dbReference type="EMBL" id="LAZR01031627">
    <property type="protein sequence ID" value="KKL53199.1"/>
    <property type="molecule type" value="Genomic_DNA"/>
</dbReference>
<feature type="non-terminal residue" evidence="1">
    <location>
        <position position="42"/>
    </location>
</feature>
<evidence type="ECO:0000313" key="1">
    <source>
        <dbReference type="EMBL" id="KKL53199.1"/>
    </source>
</evidence>
<comment type="caution">
    <text evidence="1">The sequence shown here is derived from an EMBL/GenBank/DDBJ whole genome shotgun (WGS) entry which is preliminary data.</text>
</comment>